<accession>A0A4Y7IPS6</accession>
<protein>
    <recommendedName>
        <fullName evidence="10">Fe2OG dioxygenase domain-containing protein</fullName>
    </recommendedName>
</protein>
<dbReference type="GO" id="GO:0016706">
    <property type="term" value="F:2-oxoglutarate-dependent dioxygenase activity"/>
    <property type="evidence" value="ECO:0007669"/>
    <property type="project" value="UniProtKB-ARBA"/>
</dbReference>
<evidence type="ECO:0000256" key="8">
    <source>
        <dbReference type="ARBA" id="ARBA00023004"/>
    </source>
</evidence>
<evidence type="ECO:0000256" key="1">
    <source>
        <dbReference type="ARBA" id="ARBA00001961"/>
    </source>
</evidence>
<evidence type="ECO:0000256" key="4">
    <source>
        <dbReference type="ARBA" id="ARBA00022679"/>
    </source>
</evidence>
<evidence type="ECO:0000256" key="7">
    <source>
        <dbReference type="ARBA" id="ARBA00023002"/>
    </source>
</evidence>
<dbReference type="PANTHER" id="PTHR47991">
    <property type="entry name" value="OXOGLUTARATE/IRON-DEPENDENT DIOXYGENASE"/>
    <property type="match status" value="1"/>
</dbReference>
<evidence type="ECO:0000256" key="9">
    <source>
        <dbReference type="RuleBase" id="RU003682"/>
    </source>
</evidence>
<organism evidence="11 12">
    <name type="scientific">Papaver somniferum</name>
    <name type="common">Opium poppy</name>
    <dbReference type="NCBI Taxonomy" id="3469"/>
    <lineage>
        <taxon>Eukaryota</taxon>
        <taxon>Viridiplantae</taxon>
        <taxon>Streptophyta</taxon>
        <taxon>Embryophyta</taxon>
        <taxon>Tracheophyta</taxon>
        <taxon>Spermatophyta</taxon>
        <taxon>Magnoliopsida</taxon>
        <taxon>Ranunculales</taxon>
        <taxon>Papaveraceae</taxon>
        <taxon>Papaveroideae</taxon>
        <taxon>Papaver</taxon>
    </lineage>
</organism>
<evidence type="ECO:0000256" key="3">
    <source>
        <dbReference type="ARBA" id="ARBA00008056"/>
    </source>
</evidence>
<keyword evidence="12" id="KW-1185">Reference proteome</keyword>
<dbReference type="InterPro" id="IPR044861">
    <property type="entry name" value="IPNS-like_FE2OG_OXY"/>
</dbReference>
<evidence type="ECO:0000259" key="10">
    <source>
        <dbReference type="PROSITE" id="PS51471"/>
    </source>
</evidence>
<dbReference type="GO" id="GO:0016740">
    <property type="term" value="F:transferase activity"/>
    <property type="evidence" value="ECO:0007669"/>
    <property type="project" value="UniProtKB-KW"/>
</dbReference>
<dbReference type="PROSITE" id="PS51471">
    <property type="entry name" value="FE2OG_OXY"/>
    <property type="match status" value="1"/>
</dbReference>
<keyword evidence="6" id="KW-0223">Dioxygenase</keyword>
<evidence type="ECO:0000256" key="5">
    <source>
        <dbReference type="ARBA" id="ARBA00022723"/>
    </source>
</evidence>
<evidence type="ECO:0000256" key="2">
    <source>
        <dbReference type="ARBA" id="ARBA00001962"/>
    </source>
</evidence>
<dbReference type="EMBL" id="CM010716">
    <property type="protein sequence ID" value="RZC49498.1"/>
    <property type="molecule type" value="Genomic_DNA"/>
</dbReference>
<dbReference type="InterPro" id="IPR005123">
    <property type="entry name" value="Oxoglu/Fe-dep_dioxygenase_dom"/>
</dbReference>
<evidence type="ECO:0000313" key="11">
    <source>
        <dbReference type="EMBL" id="RZC49498.1"/>
    </source>
</evidence>
<gene>
    <name evidence="11" type="ORF">C5167_017930</name>
</gene>
<name>A0A4Y7IPS6_PAPSO</name>
<dbReference type="FunFam" id="2.60.120.330:FF:000001">
    <property type="entry name" value="Protein SRG1"/>
    <property type="match status" value="1"/>
</dbReference>
<dbReference type="InterPro" id="IPR050295">
    <property type="entry name" value="Plant_2OG-oxidoreductases"/>
</dbReference>
<dbReference type="OMA" id="PPMFRMN"/>
<dbReference type="Gramene" id="RZC49498">
    <property type="protein sequence ID" value="RZC49498"/>
    <property type="gene ID" value="C5167_017930"/>
</dbReference>
<dbReference type="GO" id="GO:0097295">
    <property type="term" value="P:morphine biosynthetic process"/>
    <property type="evidence" value="ECO:0007669"/>
    <property type="project" value="UniProtKB-ARBA"/>
</dbReference>
<comment type="cofactor">
    <cofactor evidence="1">
        <name>L-ascorbate</name>
        <dbReference type="ChEBI" id="CHEBI:38290"/>
    </cofactor>
</comment>
<dbReference type="InterPro" id="IPR026992">
    <property type="entry name" value="DIOX_N"/>
</dbReference>
<dbReference type="SUPFAM" id="SSF51197">
    <property type="entry name" value="Clavaminate synthase-like"/>
    <property type="match status" value="1"/>
</dbReference>
<proteinExistence type="inferred from homology"/>
<dbReference type="OrthoDB" id="288590at2759"/>
<keyword evidence="5 9" id="KW-0479">Metal-binding</keyword>
<feature type="domain" description="Fe2OG dioxygenase" evidence="10">
    <location>
        <begin position="211"/>
        <end position="311"/>
    </location>
</feature>
<comment type="cofactor">
    <cofactor evidence="2">
        <name>Fe cation</name>
        <dbReference type="ChEBI" id="CHEBI:24875"/>
    </cofactor>
</comment>
<keyword evidence="7 9" id="KW-0560">Oxidoreductase</keyword>
<keyword evidence="4" id="KW-0808">Transferase</keyword>
<dbReference type="InterPro" id="IPR027443">
    <property type="entry name" value="IPNS-like_sf"/>
</dbReference>
<comment type="similarity">
    <text evidence="3 9">Belongs to the iron/ascorbate-dependent oxidoreductase family.</text>
</comment>
<dbReference type="Pfam" id="PF14226">
    <property type="entry name" value="DIOX_N"/>
    <property type="match status" value="1"/>
</dbReference>
<sequence>MDTAKLIKLGGSSFVPSVLELAKQSPAQVPARYIRNDQDLLVTNLSDVSLIDQTVPVIDLQKLLSSETIIGELELERLHSACKDWGFFQVVNHGVDILLVENVKSEIQGFFNLPVDEKKFFWQEEGDLDGFGKAFVHSEDEKLDWGDYFFIFTQPQHMRKLRVFPKLPLPLRETIESYSLEMTKLGLTLIKLMENALQMETRVMADFFEGGRQTMRMNYYPPCPQPEHVIGLTPHSDAGGLTILLQLNQVDGLQIRKEKIWVPIKPLPNALVVNIGDILEIMSNGVYRSVEHRATINSTKERLSVATFLSPKEDAKIGPIPSMITPETPALFRTSGYEDYLKEYFSRKFNGKLSLDSMRIGEGDEGNSSTAT</sequence>
<evidence type="ECO:0000313" key="12">
    <source>
        <dbReference type="Proteomes" id="UP000316621"/>
    </source>
</evidence>
<dbReference type="Pfam" id="PF03171">
    <property type="entry name" value="2OG-FeII_Oxy"/>
    <property type="match status" value="1"/>
</dbReference>
<reference evidence="11 12" key="1">
    <citation type="journal article" date="2018" name="Science">
        <title>The opium poppy genome and morphinan production.</title>
        <authorList>
            <person name="Guo L."/>
            <person name="Winzer T."/>
            <person name="Yang X."/>
            <person name="Li Y."/>
            <person name="Ning Z."/>
            <person name="He Z."/>
            <person name="Teodor R."/>
            <person name="Lu Y."/>
            <person name="Bowser T.A."/>
            <person name="Graham I.A."/>
            <person name="Ye K."/>
        </authorList>
    </citation>
    <scope>NUCLEOTIDE SEQUENCE [LARGE SCALE GENOMIC DNA]</scope>
    <source>
        <strain evidence="12">cv. HN1</strain>
        <tissue evidence="11">Leaves</tissue>
    </source>
</reference>
<evidence type="ECO:0000256" key="6">
    <source>
        <dbReference type="ARBA" id="ARBA00022964"/>
    </source>
</evidence>
<keyword evidence="8 9" id="KW-0408">Iron</keyword>
<dbReference type="Proteomes" id="UP000316621">
    <property type="component" value="Chromosome 2"/>
</dbReference>
<dbReference type="AlphaFoldDB" id="A0A4Y7IPS6"/>
<dbReference type="GO" id="GO:0046872">
    <property type="term" value="F:metal ion binding"/>
    <property type="evidence" value="ECO:0007669"/>
    <property type="project" value="UniProtKB-KW"/>
</dbReference>
<dbReference type="Gene3D" id="2.60.120.330">
    <property type="entry name" value="B-lactam Antibiotic, Isopenicillin N Synthase, Chain"/>
    <property type="match status" value="1"/>
</dbReference>